<evidence type="ECO:0000313" key="6">
    <source>
        <dbReference type="Proteomes" id="UP000245783"/>
    </source>
</evidence>
<dbReference type="Pfam" id="PF08559">
    <property type="entry name" value="Cut8"/>
    <property type="match status" value="1"/>
</dbReference>
<comment type="subcellular location">
    <subcellularLocation>
        <location evidence="3">Cytoplasm</location>
    </subcellularLocation>
    <subcellularLocation>
        <location evidence="3">Nucleus</location>
    </subcellularLocation>
</comment>
<dbReference type="GO" id="GO:0031965">
    <property type="term" value="C:nuclear membrane"/>
    <property type="evidence" value="ECO:0007669"/>
    <property type="project" value="TreeGrafter"/>
</dbReference>
<keyword evidence="3" id="KW-0963">Cytoplasm</keyword>
<gene>
    <name evidence="5" type="ORF">IE81DRAFT_368581</name>
</gene>
<feature type="compositionally biased region" description="Low complexity" evidence="4">
    <location>
        <begin position="286"/>
        <end position="295"/>
    </location>
</feature>
<evidence type="ECO:0000256" key="4">
    <source>
        <dbReference type="SAM" id="MobiDB-lite"/>
    </source>
</evidence>
<comment type="subunit">
    <text evidence="3">Binds the proteasome.</text>
</comment>
<feature type="region of interest" description="Disordered" evidence="4">
    <location>
        <begin position="125"/>
        <end position="244"/>
    </location>
</feature>
<dbReference type="GeneID" id="37039035"/>
<dbReference type="PANTHER" id="PTHR28032">
    <property type="entry name" value="FI02826P"/>
    <property type="match status" value="1"/>
</dbReference>
<dbReference type="Proteomes" id="UP000245783">
    <property type="component" value="Unassembled WGS sequence"/>
</dbReference>
<evidence type="ECO:0000256" key="1">
    <source>
        <dbReference type="ARBA" id="ARBA00006199"/>
    </source>
</evidence>
<dbReference type="GO" id="GO:0005737">
    <property type="term" value="C:cytoplasm"/>
    <property type="evidence" value="ECO:0007669"/>
    <property type="project" value="UniProtKB-SubCell"/>
</dbReference>
<accession>A0A316VUW4</accession>
<dbReference type="GO" id="GO:0015031">
    <property type="term" value="P:protein transport"/>
    <property type="evidence" value="ECO:0007669"/>
    <property type="project" value="UniProtKB-UniRule"/>
</dbReference>
<proteinExistence type="inferred from homology"/>
<keyword evidence="2 3" id="KW-0539">Nucleus</keyword>
<dbReference type="EMBL" id="KZ819431">
    <property type="protein sequence ID" value="PWN40071.1"/>
    <property type="molecule type" value="Genomic_DNA"/>
</dbReference>
<dbReference type="OrthoDB" id="10061064at2759"/>
<feature type="compositionally biased region" description="Polar residues" evidence="4">
    <location>
        <begin position="219"/>
        <end position="231"/>
    </location>
</feature>
<dbReference type="GO" id="GO:0031144">
    <property type="term" value="P:proteasome localization"/>
    <property type="evidence" value="ECO:0007669"/>
    <property type="project" value="UniProtKB-UniRule"/>
</dbReference>
<dbReference type="InParanoid" id="A0A316VUW4"/>
<keyword evidence="6" id="KW-1185">Reference proteome</keyword>
<evidence type="ECO:0000256" key="2">
    <source>
        <dbReference type="ARBA" id="ARBA00023242"/>
    </source>
</evidence>
<dbReference type="PANTHER" id="PTHR28032:SF1">
    <property type="entry name" value="FI02826P"/>
    <property type="match status" value="1"/>
</dbReference>
<evidence type="ECO:0000313" key="5">
    <source>
        <dbReference type="EMBL" id="PWN40071.1"/>
    </source>
</evidence>
<feature type="compositionally biased region" description="Low complexity" evidence="4">
    <location>
        <begin position="138"/>
        <end position="154"/>
    </location>
</feature>
<organism evidence="5 6">
    <name type="scientific">Ceraceosorus guamensis</name>
    <dbReference type="NCBI Taxonomy" id="1522189"/>
    <lineage>
        <taxon>Eukaryota</taxon>
        <taxon>Fungi</taxon>
        <taxon>Dikarya</taxon>
        <taxon>Basidiomycota</taxon>
        <taxon>Ustilaginomycotina</taxon>
        <taxon>Exobasidiomycetes</taxon>
        <taxon>Ceraceosorales</taxon>
        <taxon>Ceraceosoraceae</taxon>
        <taxon>Ceraceosorus</taxon>
    </lineage>
</organism>
<feature type="region of interest" description="Disordered" evidence="4">
    <location>
        <begin position="17"/>
        <end position="92"/>
    </location>
</feature>
<dbReference type="InterPro" id="IPR038422">
    <property type="entry name" value="Cut8/Sts1_sf"/>
</dbReference>
<sequence>MVMASLDSSLGSIQAAHTAASMPHTPGRGGEAASLSQLWTDTSQPSHGSSSTGHQHLQHHAALPTGSPSTDMLCSNGVGPSHSPQTRRSLPFGSFASAPPMVASNTSRISWGSFGYTSAPSITSQQRVSAKTSPPPDSFSASHSHNSHHCTSNHDIGSALHLNKPADVPSKAPSSAKRLALLPSSSSATAIRRKRGRNESVDMQEEEEPARYGCETLDSRASGSSWNTTVRLQDGASGRSEARQVLPKRMRSGMTIHSTTRDASTEYGLEHSTSGRMSSDKEWAARHPASAAGSAESTQSGNDPEVDLGKLLAMLDRPSLLVLLSRLLAHSTDSALPAQMLRHMPTPSIATFGASLDECERQVRAAIPSATSAGVRAEWAWSRIRNPLQDFVTSAIGFFRLFDDTPGNENTDQIDNIHPSTTFSFLHDLTERLLRIQATLPPVPDSTLAFAAHTAPSPHEYRGSAPRTDGSGHDVLRSLLDARMLSRASPNTLISQLAPYLLHRWSTLLKRISGAVNEQGRIFGQDMIKGWLSALQTLGGSGVTSASSVLMSSNRVSPSVDIADAGAIGPEERAIRQVFQMYHRALVQQIGWLVGVSL</sequence>
<reference evidence="5 6" key="1">
    <citation type="journal article" date="2018" name="Mol. Biol. Evol.">
        <title>Broad Genomic Sampling Reveals a Smut Pathogenic Ancestry of the Fungal Clade Ustilaginomycotina.</title>
        <authorList>
            <person name="Kijpornyongpan T."/>
            <person name="Mondo S.J."/>
            <person name="Barry K."/>
            <person name="Sandor L."/>
            <person name="Lee J."/>
            <person name="Lipzen A."/>
            <person name="Pangilinan J."/>
            <person name="LaButti K."/>
            <person name="Hainaut M."/>
            <person name="Henrissat B."/>
            <person name="Grigoriev I.V."/>
            <person name="Spatafora J.W."/>
            <person name="Aime M.C."/>
        </authorList>
    </citation>
    <scope>NUCLEOTIDE SEQUENCE [LARGE SCALE GENOMIC DNA]</scope>
    <source>
        <strain evidence="5 6">MCA 4658</strain>
    </source>
</reference>
<dbReference type="AlphaFoldDB" id="A0A316VUW4"/>
<dbReference type="GO" id="GO:0070628">
    <property type="term" value="F:proteasome binding"/>
    <property type="evidence" value="ECO:0007669"/>
    <property type="project" value="TreeGrafter"/>
</dbReference>
<dbReference type="GO" id="GO:0071630">
    <property type="term" value="P:nuclear protein quality control by the ubiquitin-proteasome system"/>
    <property type="evidence" value="ECO:0007669"/>
    <property type="project" value="UniProtKB-UniRule"/>
</dbReference>
<keyword evidence="3" id="KW-0653">Protein transport</keyword>
<keyword evidence="3" id="KW-0813">Transport</keyword>
<feature type="compositionally biased region" description="Low complexity" evidence="4">
    <location>
        <begin position="169"/>
        <end position="188"/>
    </location>
</feature>
<name>A0A316VUW4_9BASI</name>
<dbReference type="RefSeq" id="XP_025367231.1">
    <property type="nucleotide sequence ID" value="XM_025517165.1"/>
</dbReference>
<comment type="similarity">
    <text evidence="1 3">Belongs to the cut8/STS1 family.</text>
</comment>
<protein>
    <recommendedName>
        <fullName evidence="3">Tethering factor for nuclear proteasome STS1</fullName>
    </recommendedName>
</protein>
<evidence type="ECO:0000256" key="3">
    <source>
        <dbReference type="RuleBase" id="RU368013"/>
    </source>
</evidence>
<dbReference type="Gene3D" id="1.20.58.1590">
    <property type="entry name" value="Tethering factor for nuclear proteasome Cut8/Sts1"/>
    <property type="match status" value="1"/>
</dbReference>
<dbReference type="STRING" id="1522189.A0A316VUW4"/>
<feature type="region of interest" description="Disordered" evidence="4">
    <location>
        <begin position="261"/>
        <end position="303"/>
    </location>
</feature>
<comment type="function">
    <text evidence="3">Involved in ubiquitin-mediated protein degradation. Regulatory factor in the ubiquitin/proteasome pathway that controls the turnover of proteasome substrates. Targets proteasomes to the nucleus and facilitates the degradation of nuclear proteins.</text>
</comment>
<dbReference type="InterPro" id="IPR013868">
    <property type="entry name" value="Cut8/Sts1_fam"/>
</dbReference>
<feature type="compositionally biased region" description="Polar residues" evidence="4">
    <location>
        <begin position="34"/>
        <end position="55"/>
    </location>
</feature>